<dbReference type="Pfam" id="PF02492">
    <property type="entry name" value="cobW"/>
    <property type="match status" value="1"/>
</dbReference>
<dbReference type="AlphaFoldDB" id="A0A7Y0DZ82"/>
<evidence type="ECO:0000313" key="9">
    <source>
        <dbReference type="EMBL" id="NMM44329.1"/>
    </source>
</evidence>
<dbReference type="Proteomes" id="UP000539372">
    <property type="component" value="Unassembled WGS sequence"/>
</dbReference>
<dbReference type="SUPFAM" id="SSF52540">
    <property type="entry name" value="P-loop containing nucleoside triphosphate hydrolases"/>
    <property type="match status" value="1"/>
</dbReference>
<evidence type="ECO:0000313" key="10">
    <source>
        <dbReference type="Proteomes" id="UP000539372"/>
    </source>
</evidence>
<keyword evidence="3" id="KW-0143">Chaperone</keyword>
<dbReference type="PANTHER" id="PTHR13748">
    <property type="entry name" value="COBW-RELATED"/>
    <property type="match status" value="1"/>
</dbReference>
<dbReference type="CDD" id="cd03112">
    <property type="entry name" value="CobW-like"/>
    <property type="match status" value="1"/>
</dbReference>
<reference evidence="9 10" key="1">
    <citation type="submission" date="2020-04" db="EMBL/GenBank/DDBJ databases">
        <title>Rhodospirillaceae bacterium KN72 isolated from deep sea.</title>
        <authorList>
            <person name="Zhang D.-C."/>
        </authorList>
    </citation>
    <scope>NUCLEOTIDE SEQUENCE [LARGE SCALE GENOMIC DNA]</scope>
    <source>
        <strain evidence="9 10">KN72</strain>
    </source>
</reference>
<evidence type="ECO:0000256" key="3">
    <source>
        <dbReference type="ARBA" id="ARBA00023186"/>
    </source>
</evidence>
<comment type="catalytic activity">
    <reaction evidence="6">
        <text>GTP + H2O = GDP + phosphate + H(+)</text>
        <dbReference type="Rhea" id="RHEA:19669"/>
        <dbReference type="ChEBI" id="CHEBI:15377"/>
        <dbReference type="ChEBI" id="CHEBI:15378"/>
        <dbReference type="ChEBI" id="CHEBI:37565"/>
        <dbReference type="ChEBI" id="CHEBI:43474"/>
        <dbReference type="ChEBI" id="CHEBI:58189"/>
    </reaction>
    <physiologicalReaction direction="left-to-right" evidence="6">
        <dbReference type="Rhea" id="RHEA:19670"/>
    </physiologicalReaction>
</comment>
<dbReference type="PANTHER" id="PTHR13748:SF62">
    <property type="entry name" value="COBW DOMAIN-CONTAINING PROTEIN"/>
    <property type="match status" value="1"/>
</dbReference>
<comment type="caution">
    <text evidence="9">The sequence shown here is derived from an EMBL/GenBank/DDBJ whole genome shotgun (WGS) entry which is preliminary data.</text>
</comment>
<keyword evidence="2" id="KW-0378">Hydrolase</keyword>
<evidence type="ECO:0000256" key="7">
    <source>
        <dbReference type="SAM" id="MobiDB-lite"/>
    </source>
</evidence>
<keyword evidence="10" id="KW-1185">Reference proteome</keyword>
<comment type="similarity">
    <text evidence="4">Belongs to the SIMIBI class G3E GTPase family. ZNG1 subfamily.</text>
</comment>
<evidence type="ECO:0000256" key="1">
    <source>
        <dbReference type="ARBA" id="ARBA00022741"/>
    </source>
</evidence>
<evidence type="ECO:0000259" key="8">
    <source>
        <dbReference type="SMART" id="SM00833"/>
    </source>
</evidence>
<dbReference type="SUPFAM" id="SSF90002">
    <property type="entry name" value="Hypothetical protein YjiA, C-terminal domain"/>
    <property type="match status" value="1"/>
</dbReference>
<dbReference type="SMART" id="SM00833">
    <property type="entry name" value="CobW_C"/>
    <property type="match status" value="1"/>
</dbReference>
<name>A0A7Y0DZ82_9PROT</name>
<evidence type="ECO:0000256" key="4">
    <source>
        <dbReference type="ARBA" id="ARBA00034320"/>
    </source>
</evidence>
<dbReference type="Gene3D" id="3.40.50.300">
    <property type="entry name" value="P-loop containing nucleotide triphosphate hydrolases"/>
    <property type="match status" value="1"/>
</dbReference>
<evidence type="ECO:0000256" key="6">
    <source>
        <dbReference type="ARBA" id="ARBA00049117"/>
    </source>
</evidence>
<dbReference type="InterPro" id="IPR051316">
    <property type="entry name" value="Zinc-reg_GTPase_activator"/>
</dbReference>
<dbReference type="GO" id="GO:0016787">
    <property type="term" value="F:hydrolase activity"/>
    <property type="evidence" value="ECO:0007669"/>
    <property type="project" value="UniProtKB-KW"/>
</dbReference>
<gene>
    <name evidence="9" type="ORF">HH303_07555</name>
</gene>
<feature type="region of interest" description="Disordered" evidence="7">
    <location>
        <begin position="241"/>
        <end position="261"/>
    </location>
</feature>
<feature type="domain" description="CobW C-terminal" evidence="8">
    <location>
        <begin position="268"/>
        <end position="363"/>
    </location>
</feature>
<dbReference type="GO" id="GO:0000166">
    <property type="term" value="F:nucleotide binding"/>
    <property type="evidence" value="ECO:0007669"/>
    <property type="project" value="UniProtKB-KW"/>
</dbReference>
<keyword evidence="1" id="KW-0547">Nucleotide-binding</keyword>
<dbReference type="GO" id="GO:0005737">
    <property type="term" value="C:cytoplasm"/>
    <property type="evidence" value="ECO:0007669"/>
    <property type="project" value="TreeGrafter"/>
</dbReference>
<evidence type="ECO:0000256" key="2">
    <source>
        <dbReference type="ARBA" id="ARBA00022801"/>
    </source>
</evidence>
<sequence>MTDDTAAGDAAQAGLDPERGRIPVTVLTGFLGSGKTTVLNALLKHPAMGHTAVVINEFGEVGIDNLLVETATEDMVVMDSGCLCCTIRGDLIETLRNLIRRRWRDEIPAFERLVIETTGLADPAPILHTLMTDPVISARYRLDSVVTTVDAATGDATLDTQPESVKQAAVADRILLTKTDIAPDVAGLTDRLRTINPAAPILPVVQGAVDPDALFGAGLYDPSSKHPDVAAWLAEEAYEQAHDHDHHDQGHHDHGHHHHDANRHDDRIRAFVLRAECRIDWDKFVDWIEALIATHGASLLRMKGILWVQQVDGPVAVHGVQHVFHPPAALDRWPEGEVPSSRVVIIARDLNKEPVEKMFRAFVGD</sequence>
<evidence type="ECO:0000256" key="5">
    <source>
        <dbReference type="ARBA" id="ARBA00045658"/>
    </source>
</evidence>
<feature type="compositionally biased region" description="Basic and acidic residues" evidence="7">
    <location>
        <begin position="241"/>
        <end position="252"/>
    </location>
</feature>
<dbReference type="InterPro" id="IPR027417">
    <property type="entry name" value="P-loop_NTPase"/>
</dbReference>
<dbReference type="Pfam" id="PF07683">
    <property type="entry name" value="CobW_C"/>
    <property type="match status" value="1"/>
</dbReference>
<dbReference type="InterPro" id="IPR011629">
    <property type="entry name" value="CobW-like_C"/>
</dbReference>
<proteinExistence type="inferred from homology"/>
<dbReference type="InterPro" id="IPR003495">
    <property type="entry name" value="CobW/HypB/UreG_nucleotide-bd"/>
</dbReference>
<organism evidence="9 10">
    <name type="scientific">Pacificispira spongiicola</name>
    <dbReference type="NCBI Taxonomy" id="2729598"/>
    <lineage>
        <taxon>Bacteria</taxon>
        <taxon>Pseudomonadati</taxon>
        <taxon>Pseudomonadota</taxon>
        <taxon>Alphaproteobacteria</taxon>
        <taxon>Rhodospirillales</taxon>
        <taxon>Rhodospirillaceae</taxon>
        <taxon>Pacificispira</taxon>
    </lineage>
</organism>
<dbReference type="EMBL" id="JABBNT010000002">
    <property type="protein sequence ID" value="NMM44329.1"/>
    <property type="molecule type" value="Genomic_DNA"/>
</dbReference>
<dbReference type="Gene3D" id="3.30.1220.10">
    <property type="entry name" value="CobW-like, C-terminal domain"/>
    <property type="match status" value="1"/>
</dbReference>
<comment type="function">
    <text evidence="5">Zinc chaperone that directly transfers zinc cofactor to target proteins, thereby activating them. Zinc is transferred from the CXCC motif in the GTPase domain to the zinc binding site in target proteins in a process requiring GTP hydrolysis.</text>
</comment>
<dbReference type="InterPro" id="IPR036627">
    <property type="entry name" value="CobW-likC_sf"/>
</dbReference>
<accession>A0A7Y0DZ82</accession>
<dbReference type="RefSeq" id="WP_169624619.1">
    <property type="nucleotide sequence ID" value="NZ_JABBNT010000002.1"/>
</dbReference>
<protein>
    <submittedName>
        <fullName evidence="9">GTP-binding protein</fullName>
    </submittedName>
</protein>